<organism evidence="2 3">
    <name type="scientific">Prorocentrum cordatum</name>
    <dbReference type="NCBI Taxonomy" id="2364126"/>
    <lineage>
        <taxon>Eukaryota</taxon>
        <taxon>Sar</taxon>
        <taxon>Alveolata</taxon>
        <taxon>Dinophyceae</taxon>
        <taxon>Prorocentrales</taxon>
        <taxon>Prorocentraceae</taxon>
        <taxon>Prorocentrum</taxon>
    </lineage>
</organism>
<evidence type="ECO:0000313" key="3">
    <source>
        <dbReference type="Proteomes" id="UP001189429"/>
    </source>
</evidence>
<name>A0ABN9WNZ0_9DINO</name>
<dbReference type="EMBL" id="CAUYUJ010018898">
    <property type="protein sequence ID" value="CAK0887132.1"/>
    <property type="molecule type" value="Genomic_DNA"/>
</dbReference>
<proteinExistence type="predicted"/>
<evidence type="ECO:0000313" key="2">
    <source>
        <dbReference type="EMBL" id="CAK0887132.1"/>
    </source>
</evidence>
<comment type="caution">
    <text evidence="2">The sequence shown here is derived from an EMBL/GenBank/DDBJ whole genome shotgun (WGS) entry which is preliminary data.</text>
</comment>
<reference evidence="2" key="1">
    <citation type="submission" date="2023-10" db="EMBL/GenBank/DDBJ databases">
        <authorList>
            <person name="Chen Y."/>
            <person name="Shah S."/>
            <person name="Dougan E. K."/>
            <person name="Thang M."/>
            <person name="Chan C."/>
        </authorList>
    </citation>
    <scope>NUCLEOTIDE SEQUENCE [LARGE SCALE GENOMIC DNA]</scope>
</reference>
<keyword evidence="3" id="KW-1185">Reference proteome</keyword>
<sequence>MARGYVVIEVTHLINPSNRRGETLHQLLEDLSPCIAQPVEGPRSYAKVRIWEAHIDIVTKLIQGLRRTRSKSQRVQLKILERSWLGLTALRAGAALAGRARCGEALRGAGEGPPECAHIPEPPRVVQTNSGSVDKSPRGRSHTFGVYRIVARAQIAACVEADAARSIIQFVNACRNCCLRPKCRSSQSYKVIQLFIHRPARCARASARGGLYSERAGQSRRHFGTLSAGAAECVSFVRLLSNPSAPSFLPPLLLLIGVALLPPPSPPSSLRLPVLGGHLACFWHCVNELPSMPWAP</sequence>
<feature type="region of interest" description="Disordered" evidence="1">
    <location>
        <begin position="114"/>
        <end position="139"/>
    </location>
</feature>
<evidence type="ECO:0000256" key="1">
    <source>
        <dbReference type="SAM" id="MobiDB-lite"/>
    </source>
</evidence>
<accession>A0ABN9WNZ0</accession>
<gene>
    <name evidence="2" type="ORF">PCOR1329_LOCUS68280</name>
</gene>
<dbReference type="Proteomes" id="UP001189429">
    <property type="component" value="Unassembled WGS sequence"/>
</dbReference>
<protein>
    <submittedName>
        <fullName evidence="2">Uncharacterized protein</fullName>
    </submittedName>
</protein>